<dbReference type="Proteomes" id="UP001221366">
    <property type="component" value="Unassembled WGS sequence"/>
</dbReference>
<accession>A0ABT5XUP2</accession>
<name>A0ABT5XUP2_9FLAO</name>
<feature type="transmembrane region" description="Helical" evidence="1">
    <location>
        <begin position="12"/>
        <end position="31"/>
    </location>
</feature>
<dbReference type="EMBL" id="JARFVB010000001">
    <property type="protein sequence ID" value="MDF0714904.1"/>
    <property type="molecule type" value="Genomic_DNA"/>
</dbReference>
<evidence type="ECO:0000256" key="1">
    <source>
        <dbReference type="SAM" id="Phobius"/>
    </source>
</evidence>
<keyword evidence="1" id="KW-1133">Transmembrane helix</keyword>
<dbReference type="RefSeq" id="WP_275614180.1">
    <property type="nucleotide sequence ID" value="NZ_JARFVB010000001.1"/>
</dbReference>
<comment type="caution">
    <text evidence="2">The sequence shown here is derived from an EMBL/GenBank/DDBJ whole genome shotgun (WGS) entry which is preliminary data.</text>
</comment>
<gene>
    <name evidence="2" type="ORF">PY092_01985</name>
</gene>
<keyword evidence="3" id="KW-1185">Reference proteome</keyword>
<sequence>MDFQILPNWGKRLGLFIFFISLFLVAGDGFLDGFNGSPEGTHHYFEDLLGTTLFYFFNVLPLIGLLIYMLSKESVEDDYIRLIRLQSYQSTVILLLMVALAIYLFNVDYKVSLDMVLSLFMILFLVIFYFKKEAHS</sequence>
<feature type="transmembrane region" description="Helical" evidence="1">
    <location>
        <begin position="51"/>
        <end position="70"/>
    </location>
</feature>
<organism evidence="2 3">
    <name type="scientific">Flagellimonas yonaguniensis</name>
    <dbReference type="NCBI Taxonomy" id="3031325"/>
    <lineage>
        <taxon>Bacteria</taxon>
        <taxon>Pseudomonadati</taxon>
        <taxon>Bacteroidota</taxon>
        <taxon>Flavobacteriia</taxon>
        <taxon>Flavobacteriales</taxon>
        <taxon>Flavobacteriaceae</taxon>
        <taxon>Flagellimonas</taxon>
    </lineage>
</organism>
<feature type="transmembrane region" description="Helical" evidence="1">
    <location>
        <begin position="82"/>
        <end position="105"/>
    </location>
</feature>
<proteinExistence type="predicted"/>
<keyword evidence="1" id="KW-0472">Membrane</keyword>
<feature type="transmembrane region" description="Helical" evidence="1">
    <location>
        <begin position="111"/>
        <end position="130"/>
    </location>
</feature>
<protein>
    <submittedName>
        <fullName evidence="2">Uncharacterized protein</fullName>
    </submittedName>
</protein>
<keyword evidence="1" id="KW-0812">Transmembrane</keyword>
<evidence type="ECO:0000313" key="3">
    <source>
        <dbReference type="Proteomes" id="UP001221366"/>
    </source>
</evidence>
<evidence type="ECO:0000313" key="2">
    <source>
        <dbReference type="EMBL" id="MDF0714904.1"/>
    </source>
</evidence>
<reference evidence="2 3" key="1">
    <citation type="submission" date="2023-03" db="EMBL/GenBank/DDBJ databases">
        <title>Muricauda XX sp. nov. and Muricauda XXX sp. nov., two novel species isolated from Okinawa Trough.</title>
        <authorList>
            <person name="Cao W."/>
            <person name="Deng X."/>
        </authorList>
    </citation>
    <scope>NUCLEOTIDE SEQUENCE [LARGE SCALE GENOMIC DNA]</scope>
    <source>
        <strain evidence="2 3">334s03</strain>
    </source>
</reference>